<keyword evidence="1" id="KW-1133">Transmembrane helix</keyword>
<sequence>MPFRFQRRIKIAPGVHLNISKSGISLSVGGKGATLNVGGLRGPRGTVGVPGTGLSYSQRVSNLRDQDVPRRSGWLWMLVLIVLALAMCWLYFG</sequence>
<accession>A0AAD2C3D1</accession>
<gene>
    <name evidence="4" type="ORF">R77564_00403</name>
    <name evidence="3" type="ORF">R77567_00335</name>
</gene>
<dbReference type="EMBL" id="CAUDLI010000001">
    <property type="protein sequence ID" value="CAJ0856722.1"/>
    <property type="molecule type" value="Genomic_DNA"/>
</dbReference>
<dbReference type="InterPro" id="IPR025330">
    <property type="entry name" value="DUF4236"/>
</dbReference>
<keyword evidence="1" id="KW-0472">Membrane</keyword>
<dbReference type="Proteomes" id="UP001190491">
    <property type="component" value="Unassembled WGS sequence"/>
</dbReference>
<name>A0AAD2C3D1_9RALS</name>
<keyword evidence="1" id="KW-0812">Transmembrane</keyword>
<feature type="domain" description="DUF4236" evidence="2">
    <location>
        <begin position="3"/>
        <end position="57"/>
    </location>
</feature>
<feature type="transmembrane region" description="Helical" evidence="1">
    <location>
        <begin position="73"/>
        <end position="92"/>
    </location>
</feature>
<evidence type="ECO:0000313" key="6">
    <source>
        <dbReference type="Proteomes" id="UP001190491"/>
    </source>
</evidence>
<evidence type="ECO:0000313" key="4">
    <source>
        <dbReference type="EMBL" id="CAJ0856722.1"/>
    </source>
</evidence>
<organism evidence="3 6">
    <name type="scientific">Ralstonia flatus</name>
    <dbReference type="NCBI Taxonomy" id="3058601"/>
    <lineage>
        <taxon>Bacteria</taxon>
        <taxon>Pseudomonadati</taxon>
        <taxon>Pseudomonadota</taxon>
        <taxon>Betaproteobacteria</taxon>
        <taxon>Burkholderiales</taxon>
        <taxon>Burkholderiaceae</taxon>
        <taxon>Ralstonia</taxon>
    </lineage>
</organism>
<comment type="caution">
    <text evidence="3">The sequence shown here is derived from an EMBL/GenBank/DDBJ whole genome shotgun (WGS) entry which is preliminary data.</text>
</comment>
<dbReference type="AlphaFoldDB" id="A0AAD2C3D1"/>
<dbReference type="Proteomes" id="UP001189792">
    <property type="component" value="Unassembled WGS sequence"/>
</dbReference>
<reference evidence="3 5" key="1">
    <citation type="submission" date="2023-07" db="EMBL/GenBank/DDBJ databases">
        <authorList>
            <person name="Peeters C."/>
        </authorList>
    </citation>
    <scope>NUCLEOTIDE SEQUENCE</scope>
    <source>
        <strain evidence="4 5">LMG 32965</strain>
        <strain evidence="3">R-77567</strain>
    </source>
</reference>
<evidence type="ECO:0000256" key="1">
    <source>
        <dbReference type="SAM" id="Phobius"/>
    </source>
</evidence>
<protein>
    <recommendedName>
        <fullName evidence="2">DUF4236 domain-containing protein</fullName>
    </recommendedName>
</protein>
<keyword evidence="5" id="KW-1185">Reference proteome</keyword>
<dbReference type="Pfam" id="PF14020">
    <property type="entry name" value="DUF4236"/>
    <property type="match status" value="1"/>
</dbReference>
<dbReference type="EMBL" id="CAUDKO010000001">
    <property type="protein sequence ID" value="CAJ0849637.1"/>
    <property type="molecule type" value="Genomic_DNA"/>
</dbReference>
<evidence type="ECO:0000259" key="2">
    <source>
        <dbReference type="Pfam" id="PF14020"/>
    </source>
</evidence>
<dbReference type="RefSeq" id="WP_410482473.1">
    <property type="nucleotide sequence ID" value="NZ_CAUDKO010000001.1"/>
</dbReference>
<proteinExistence type="predicted"/>
<evidence type="ECO:0000313" key="3">
    <source>
        <dbReference type="EMBL" id="CAJ0849637.1"/>
    </source>
</evidence>
<evidence type="ECO:0000313" key="5">
    <source>
        <dbReference type="Proteomes" id="UP001189792"/>
    </source>
</evidence>